<dbReference type="GO" id="GO:0008843">
    <property type="term" value="F:endochitinase activity"/>
    <property type="evidence" value="ECO:0007669"/>
    <property type="project" value="UniProtKB-EC"/>
</dbReference>
<dbReference type="CDD" id="cd02878">
    <property type="entry name" value="GH18_zymocin_alpha"/>
    <property type="match status" value="1"/>
</dbReference>
<organism evidence="13 14">
    <name type="scientific">Metarhizium robertsii</name>
    <dbReference type="NCBI Taxonomy" id="568076"/>
    <lineage>
        <taxon>Eukaryota</taxon>
        <taxon>Fungi</taxon>
        <taxon>Dikarya</taxon>
        <taxon>Ascomycota</taxon>
        <taxon>Pezizomycotina</taxon>
        <taxon>Sordariomycetes</taxon>
        <taxon>Hypocreomycetidae</taxon>
        <taxon>Hypocreales</taxon>
        <taxon>Clavicipitaceae</taxon>
        <taxon>Metarhizium</taxon>
    </lineage>
</organism>
<feature type="region of interest" description="Disordered" evidence="8">
    <location>
        <begin position="1146"/>
        <end position="1169"/>
    </location>
</feature>
<dbReference type="PROSITE" id="PS51910">
    <property type="entry name" value="GH18_2"/>
    <property type="match status" value="1"/>
</dbReference>
<dbReference type="InterPro" id="IPR029070">
    <property type="entry name" value="Chitinase_insertion_sf"/>
</dbReference>
<dbReference type="InterPro" id="IPR036779">
    <property type="entry name" value="LysM_dom_sf"/>
</dbReference>
<feature type="disulfide bond" evidence="7">
    <location>
        <begin position="520"/>
        <end position="524"/>
    </location>
</feature>
<evidence type="ECO:0000256" key="1">
    <source>
        <dbReference type="ARBA" id="ARBA00008682"/>
    </source>
</evidence>
<keyword evidence="7" id="KW-1015">Disulfide bond</keyword>
<comment type="caution">
    <text evidence="7">Lacks conserved residue(s) required for the propagation of feature annotation.</text>
</comment>
<dbReference type="SMART" id="SM00257">
    <property type="entry name" value="LysM"/>
    <property type="match status" value="2"/>
</dbReference>
<feature type="disulfide bond" evidence="7">
    <location>
        <begin position="486"/>
        <end position="500"/>
    </location>
</feature>
<gene>
    <name evidence="13" type="ORF">X797_008656</name>
</gene>
<evidence type="ECO:0000256" key="7">
    <source>
        <dbReference type="PROSITE-ProRule" id="PRU00261"/>
    </source>
</evidence>
<dbReference type="GO" id="GO:0008061">
    <property type="term" value="F:chitin binding"/>
    <property type="evidence" value="ECO:0007669"/>
    <property type="project" value="UniProtKB-UniRule"/>
</dbReference>
<dbReference type="Gene3D" id="3.10.50.10">
    <property type="match status" value="1"/>
</dbReference>
<evidence type="ECO:0000259" key="11">
    <source>
        <dbReference type="PROSITE" id="PS51782"/>
    </source>
</evidence>
<feature type="compositionally biased region" description="Gly residues" evidence="8">
    <location>
        <begin position="1146"/>
        <end position="1155"/>
    </location>
</feature>
<dbReference type="Gene3D" id="3.20.20.80">
    <property type="entry name" value="Glycosidases"/>
    <property type="match status" value="1"/>
</dbReference>
<keyword evidence="4" id="KW-0843">Virulence</keyword>
<dbReference type="CDD" id="cd00035">
    <property type="entry name" value="ChtBD1"/>
    <property type="match status" value="1"/>
</dbReference>
<dbReference type="Gene3D" id="3.10.350.10">
    <property type="entry name" value="LysM domain"/>
    <property type="match status" value="2"/>
</dbReference>
<feature type="domain" description="Chitin-binding type-1" evidence="10">
    <location>
        <begin position="456"/>
        <end position="526"/>
    </location>
</feature>
<evidence type="ECO:0000313" key="14">
    <source>
        <dbReference type="Proteomes" id="UP000030151"/>
    </source>
</evidence>
<dbReference type="EMBL" id="JELW01000028">
    <property type="protein sequence ID" value="EXU98266.1"/>
    <property type="molecule type" value="Genomic_DNA"/>
</dbReference>
<accession>A0A014NB78</accession>
<dbReference type="InterPro" id="IPR036861">
    <property type="entry name" value="Endochitinase-like_sf"/>
</dbReference>
<dbReference type="Pfam" id="PF01476">
    <property type="entry name" value="LysM"/>
    <property type="match status" value="2"/>
</dbReference>
<evidence type="ECO:0000256" key="2">
    <source>
        <dbReference type="ARBA" id="ARBA00012729"/>
    </source>
</evidence>
<feature type="disulfide bond" evidence="7">
    <location>
        <begin position="481"/>
        <end position="493"/>
    </location>
</feature>
<dbReference type="SUPFAM" id="SSF54556">
    <property type="entry name" value="Chitinase insertion domain"/>
    <property type="match status" value="1"/>
</dbReference>
<evidence type="ECO:0000256" key="5">
    <source>
        <dbReference type="ARBA" id="ARBA00023295"/>
    </source>
</evidence>
<dbReference type="PROSITE" id="PS50941">
    <property type="entry name" value="CHIT_BIND_I_2"/>
    <property type="match status" value="1"/>
</dbReference>
<keyword evidence="3 7" id="KW-0147">Chitin-binding</keyword>
<comment type="similarity">
    <text evidence="1">Belongs to the glycosyl hydrolase 18 family. Chitinase class V subfamily.</text>
</comment>
<evidence type="ECO:0000256" key="8">
    <source>
        <dbReference type="SAM" id="MobiDB-lite"/>
    </source>
</evidence>
<dbReference type="InterPro" id="IPR011583">
    <property type="entry name" value="Chitinase_II/V-like_cat"/>
</dbReference>
<evidence type="ECO:0000256" key="6">
    <source>
        <dbReference type="ARBA" id="ARBA00044955"/>
    </source>
</evidence>
<dbReference type="Proteomes" id="UP000030151">
    <property type="component" value="Unassembled WGS sequence"/>
</dbReference>
<dbReference type="PANTHER" id="PTHR47700">
    <property type="entry name" value="V CHITINASE, PUTATIVE (AFU_ORTHOLOGUE AFUA_6G13720)-RELATED"/>
    <property type="match status" value="1"/>
</dbReference>
<feature type="chain" id="PRO_5001472761" description="chitinase" evidence="9">
    <location>
        <begin position="24"/>
        <end position="1310"/>
    </location>
</feature>
<dbReference type="eggNOG" id="KOG2806">
    <property type="taxonomic scope" value="Eukaryota"/>
</dbReference>
<feature type="signal peptide" evidence="9">
    <location>
        <begin position="1"/>
        <end position="23"/>
    </location>
</feature>
<dbReference type="HOGENOM" id="CLU_002846_2_0_1"/>
<proteinExistence type="inferred from homology"/>
<evidence type="ECO:0000259" key="10">
    <source>
        <dbReference type="PROSITE" id="PS50941"/>
    </source>
</evidence>
<dbReference type="CDD" id="cd00118">
    <property type="entry name" value="LysM"/>
    <property type="match status" value="2"/>
</dbReference>
<evidence type="ECO:0000256" key="4">
    <source>
        <dbReference type="ARBA" id="ARBA00023026"/>
    </source>
</evidence>
<evidence type="ECO:0000259" key="12">
    <source>
        <dbReference type="PROSITE" id="PS51910"/>
    </source>
</evidence>
<reference evidence="13 14" key="1">
    <citation type="submission" date="2014-02" db="EMBL/GenBank/DDBJ databases">
        <title>The genome sequence of the entomopathogenic fungus Metarhizium robertsii ARSEF 2575.</title>
        <authorList>
            <person name="Giuliano Garisto Donzelli B."/>
            <person name="Roe B.A."/>
            <person name="Macmil S.L."/>
            <person name="Krasnoff S.B."/>
            <person name="Gibson D.M."/>
        </authorList>
    </citation>
    <scope>NUCLEOTIDE SEQUENCE [LARGE SCALE GENOMIC DNA]</scope>
    <source>
        <strain evidence="13 14">ARSEF 2575</strain>
    </source>
</reference>
<dbReference type="InterPro" id="IPR018392">
    <property type="entry name" value="LysM"/>
</dbReference>
<feature type="domain" description="LysM" evidence="11">
    <location>
        <begin position="331"/>
        <end position="376"/>
    </location>
</feature>
<dbReference type="Pfam" id="PF00704">
    <property type="entry name" value="Glyco_hydro_18"/>
    <property type="match status" value="1"/>
</dbReference>
<dbReference type="EC" id="3.2.1.14" evidence="2"/>
<keyword evidence="9" id="KW-0732">Signal</keyword>
<comment type="caution">
    <text evidence="13">The sequence shown here is derived from an EMBL/GenBank/DDBJ whole genome shotgun (WGS) entry which is preliminary data.</text>
</comment>
<dbReference type="InterPro" id="IPR001223">
    <property type="entry name" value="Glyco_hydro18_cat"/>
</dbReference>
<dbReference type="SUPFAM" id="SSF54106">
    <property type="entry name" value="LysM domain"/>
    <property type="match status" value="2"/>
</dbReference>
<protein>
    <recommendedName>
        <fullName evidence="2">chitinase</fullName>
        <ecNumber evidence="2">3.2.1.14</ecNumber>
    </recommendedName>
</protein>
<dbReference type="PANTHER" id="PTHR47700:SF2">
    <property type="entry name" value="CHITINASE"/>
    <property type="match status" value="1"/>
</dbReference>
<dbReference type="GO" id="GO:0005975">
    <property type="term" value="P:carbohydrate metabolic process"/>
    <property type="evidence" value="ECO:0007669"/>
    <property type="project" value="InterPro"/>
</dbReference>
<feature type="domain" description="GH18" evidence="12">
    <location>
        <begin position="537"/>
        <end position="905"/>
    </location>
</feature>
<keyword evidence="13" id="KW-0378">Hydrolase</keyword>
<dbReference type="SUPFAM" id="SSF57016">
    <property type="entry name" value="Plant lectins/antimicrobial peptides"/>
    <property type="match status" value="1"/>
</dbReference>
<evidence type="ECO:0000256" key="9">
    <source>
        <dbReference type="SAM" id="SignalP"/>
    </source>
</evidence>
<comment type="similarity">
    <text evidence="6">Belongs to the secreted LysM effector family.</text>
</comment>
<dbReference type="Gene3D" id="3.30.60.10">
    <property type="entry name" value="Endochitinase-like"/>
    <property type="match status" value="1"/>
</dbReference>
<feature type="domain" description="LysM" evidence="11">
    <location>
        <begin position="395"/>
        <end position="443"/>
    </location>
</feature>
<dbReference type="SMART" id="SM00636">
    <property type="entry name" value="Glyco_18"/>
    <property type="match status" value="1"/>
</dbReference>
<sequence length="1310" mass="140871">MRYHNLQAAIQLAVFWASASTFAIDPQNAASAYLDSLPITTISGNVAGRPTDLADARAAVLAGNYTSKLNDTTRQRCPTSCSSVGLETHNWFSYSDLKHLEDCEKPMLLDFALFNLVHDKKSRISISACTSDLQQLSLFKNSIGSCVREGVQLTETTSPVQFSMSGDSASRHVMDVTTTLDQLRVFTSLSEPYCNETIKYAYSGNVVIGVYAGSGLANQHVVPSILEKLSLQIKIDGSIHENLLVQMCSSISSRYSFGVFVNTKRDLGSIQLGLQTWKNGSCVTTMDKTILTWQKIAYLMPSAEHGNHTFSSNSTLLSSKSRLKLRDEACRTIQVHGGDSCGSLASECGISPDDFTKYNPSSTLCGTLTPGQHVCCSSGKLPDFRPKPDAKGYCHPYLVKRGDSCSSIGAAYSITNDDIEKYNEKTWGWNGCQKLFADYTICLSNGYPPMPATVPNAMCGPQVNNTASTPPGTDLSSLNQCPLNACCNIWGQCGTTSEFCTISKSSTGAPGTAAPGENGCISNCGTDIVTSKPPANTFHIAYFEAFDWKRRCLHMAVTDIDTSTYTHIHFSFVTLDGDFSINTKEVGDQLPLLQGMIGIKRIVSVGGWDFSTNPSTYTIFRDAMTSEANRQTLVSNVIKFLTHYDLDGIDWDWEYPDEPDIPGIPSGSQAESIGFFLFLDELKKKMPSGKTVSVTAPASFWYLQHFPIQALSLVVDYIVYMTYDLHGQWDYDNKWASPGCVSFSEGLGNCLRSHINLTETINALSMITKAGVPANMIAVGLSSYGRSFQMTNPSCWTEQCTYTGPQSGAYPGLCTNTSGYISDYEIGVIASQNPSAQHYWDAGSYSNILVFNDTQWVAYMNKSNKATRKFLYPGLNFLGTADWAVDLQSEHGSLPGAGSESSGETIYIDPGVWSSAAAKVVAPPGATLIWPPMPLSTTTTINFPPWTTTVSYSRLTTKTSTLADGSKTIRPYYVWISWLTTLTIPPVTTTRIPVWGVSLDKSSSAGTIYLTSSVQPPPFPVTITPIIGGTTSIVSATKTTTILGGAIIWGSFTYTKPQETETLGGSTTVIGGRTLAPTVITVTPNPHPTTVPSTTDPIINPHTVVWTSGTDPTPTASRGCIGCGSPCRLFCDPDCPLCPPGIFGPPGGGSAGGGGEDGDDERTSTRSTDSHDRYTVLLEGVIADDIFPTGFADIADLSSLWSQDMSLMSASWGPPKPTKTSKPAPTTIPTAHLPKQTCKSHKDCSGPCILTGFVLACVDNICHCEFPNPPSGDILCTTESDCSQYLCDDGGLASCVNGAAGDPFTSLCEC</sequence>
<dbReference type="InterPro" id="IPR001002">
    <property type="entry name" value="Chitin-bd_1"/>
</dbReference>
<dbReference type="InterPro" id="IPR017853">
    <property type="entry name" value="GH"/>
</dbReference>
<evidence type="ECO:0000256" key="3">
    <source>
        <dbReference type="ARBA" id="ARBA00022669"/>
    </source>
</evidence>
<dbReference type="InterPro" id="IPR053214">
    <property type="entry name" value="LysM12-like"/>
</dbReference>
<keyword evidence="5" id="KW-0326">Glycosidase</keyword>
<name>A0A014NB78_9HYPO</name>
<dbReference type="SUPFAM" id="SSF51445">
    <property type="entry name" value="(Trans)glycosidases"/>
    <property type="match status" value="1"/>
</dbReference>
<dbReference type="PROSITE" id="PS51782">
    <property type="entry name" value="LYSM"/>
    <property type="match status" value="2"/>
</dbReference>
<evidence type="ECO:0000313" key="13">
    <source>
        <dbReference type="EMBL" id="EXU98266.1"/>
    </source>
</evidence>